<keyword evidence="1" id="KW-0732">Signal</keyword>
<dbReference type="Pfam" id="PF11175">
    <property type="entry name" value="DUF2961"/>
    <property type="match status" value="2"/>
</dbReference>
<gene>
    <name evidence="2" type="ORF">GCM10023143_10150</name>
</gene>
<sequence>MKQLFFLLLLACAGTLFCISCREKEDNSANVVTGLEAMAKVERLPFLFPPGTKKNRFISYDASGGNGFGLLQSTFKKYIDSSGELVIFDAYGPGCLYRQQMNIWKGIGQMSPTLRIRYYFDDEATPKVDLPVKEFFSGQHAPITAPFTLLDKHDNFGICYYPFPFSKRLKVTLSDTLITRLLKENNDDGRNWYQYDYLTYPQGTMVNSWTSESDEYEKTVKEQWTHLGSDPKDTAGNRYTEKHVSLQPNEKAVVFASPKEGSVTGIQLKISPYSAETFYNTYIRIYWDDLKPPAVDMPVSYFFGGGGWKDNKWEASLSNLLFGFDAGQHSMYCYWPMPFWKKARIEIVNKSKTPISALTSRIAYKPASVYRYPQHKAAYFMAKLTKDSADGAWTRKFERPYVNAFKEEGHGQVVSVNMWSGNFLEDGDEFTYIDDQHMPRIHGDGTEDDFNQGWAGFTYAKPLWGALISGVKGSYRIHMNEPYIFYNSIDMRFEQTGGRYGYPAMLARRRTGTDTSTCETEFVVCYYKAAGGRTLLLSDSLDVGDAVSEQSHAYKITGQQWSGTLTQSYDSYATADDYNETTDNGRSFNGYSEFSVHLNPQNEGVRLTARINRSGNGIQTGNVYVDGKKLPLPWHIVTYSDMPQKGERSFDGWFDSEYEIPKAYTQGKKQVTVKIEYVQSVKRELNSFRYWVYCYRQ</sequence>
<reference evidence="3" key="1">
    <citation type="journal article" date="2019" name="Int. J. Syst. Evol. Microbiol.">
        <title>The Global Catalogue of Microorganisms (GCM) 10K type strain sequencing project: providing services to taxonomists for standard genome sequencing and annotation.</title>
        <authorList>
            <consortium name="The Broad Institute Genomics Platform"/>
            <consortium name="The Broad Institute Genome Sequencing Center for Infectious Disease"/>
            <person name="Wu L."/>
            <person name="Ma J."/>
        </authorList>
    </citation>
    <scope>NUCLEOTIDE SEQUENCE [LARGE SCALE GENOMIC DNA]</scope>
    <source>
        <strain evidence="3">JCM 17664</strain>
    </source>
</reference>
<evidence type="ECO:0000256" key="1">
    <source>
        <dbReference type="SAM" id="SignalP"/>
    </source>
</evidence>
<comment type="caution">
    <text evidence="2">The sequence shown here is derived from an EMBL/GenBank/DDBJ whole genome shotgun (WGS) entry which is preliminary data.</text>
</comment>
<dbReference type="Proteomes" id="UP001501207">
    <property type="component" value="Unassembled WGS sequence"/>
</dbReference>
<feature type="signal peptide" evidence="1">
    <location>
        <begin position="1"/>
        <end position="18"/>
    </location>
</feature>
<dbReference type="EMBL" id="BAABFN010000002">
    <property type="protein sequence ID" value="GAA4305137.1"/>
    <property type="molecule type" value="Genomic_DNA"/>
</dbReference>
<proteinExistence type="predicted"/>
<dbReference type="Gene3D" id="2.60.120.1390">
    <property type="match status" value="3"/>
</dbReference>
<dbReference type="RefSeq" id="WP_344976462.1">
    <property type="nucleotide sequence ID" value="NZ_BAABFN010000002.1"/>
</dbReference>
<dbReference type="InterPro" id="IPR021345">
    <property type="entry name" value="DUF2961"/>
</dbReference>
<name>A0ABP8FJC6_9BACT</name>
<feature type="chain" id="PRO_5045942968" description="DUF2961 domain-containing protein" evidence="1">
    <location>
        <begin position="19"/>
        <end position="697"/>
    </location>
</feature>
<keyword evidence="3" id="KW-1185">Reference proteome</keyword>
<accession>A0ABP8FJC6</accession>
<protein>
    <recommendedName>
        <fullName evidence="4">DUF2961 domain-containing protein</fullName>
    </recommendedName>
</protein>
<evidence type="ECO:0000313" key="3">
    <source>
        <dbReference type="Proteomes" id="UP001501207"/>
    </source>
</evidence>
<evidence type="ECO:0008006" key="4">
    <source>
        <dbReference type="Google" id="ProtNLM"/>
    </source>
</evidence>
<organism evidence="2 3">
    <name type="scientific">Compostibacter hankyongensis</name>
    <dbReference type="NCBI Taxonomy" id="1007089"/>
    <lineage>
        <taxon>Bacteria</taxon>
        <taxon>Pseudomonadati</taxon>
        <taxon>Bacteroidota</taxon>
        <taxon>Chitinophagia</taxon>
        <taxon>Chitinophagales</taxon>
        <taxon>Chitinophagaceae</taxon>
        <taxon>Compostibacter</taxon>
    </lineage>
</organism>
<evidence type="ECO:0000313" key="2">
    <source>
        <dbReference type="EMBL" id="GAA4305137.1"/>
    </source>
</evidence>